<proteinExistence type="predicted"/>
<accession>A0A6N2BQ28</accession>
<sequence>MMASKGNGLGNKSIRKRVAIENSSGEPTDLSSQKFSKGALIPYTYDWYDSQLEAKYLGDEYVNDGWCAKNILTFHARIQTLGLQYVFTDQGDGHTSRSVPLDSQCYVHASNGPAFQELIDDDYAMTDEEDGSAEDEFDVTKTRDNASDEA</sequence>
<protein>
    <submittedName>
        <fullName evidence="2">Uncharacterized protein</fullName>
    </submittedName>
</protein>
<evidence type="ECO:0000313" key="2">
    <source>
        <dbReference type="EMBL" id="TMW96864.1"/>
    </source>
</evidence>
<dbReference type="AlphaFoldDB" id="A0A6N2BQ28"/>
<organism evidence="2">
    <name type="scientific">Solanum chilense</name>
    <name type="common">Tomato</name>
    <name type="synonym">Lycopersicon chilense</name>
    <dbReference type="NCBI Taxonomy" id="4083"/>
    <lineage>
        <taxon>Eukaryota</taxon>
        <taxon>Viridiplantae</taxon>
        <taxon>Streptophyta</taxon>
        <taxon>Embryophyta</taxon>
        <taxon>Tracheophyta</taxon>
        <taxon>Spermatophyta</taxon>
        <taxon>Magnoliopsida</taxon>
        <taxon>eudicotyledons</taxon>
        <taxon>Gunneridae</taxon>
        <taxon>Pentapetalae</taxon>
        <taxon>asterids</taxon>
        <taxon>lamiids</taxon>
        <taxon>Solanales</taxon>
        <taxon>Solanaceae</taxon>
        <taxon>Solanoideae</taxon>
        <taxon>Solaneae</taxon>
        <taxon>Solanum</taxon>
        <taxon>Solanum subgen. Lycopersicon</taxon>
    </lineage>
</organism>
<dbReference type="EMBL" id="RXGB01001963">
    <property type="protein sequence ID" value="TMW96864.1"/>
    <property type="molecule type" value="Genomic_DNA"/>
</dbReference>
<evidence type="ECO:0000256" key="1">
    <source>
        <dbReference type="SAM" id="MobiDB-lite"/>
    </source>
</evidence>
<name>A0A6N2BQ28_SOLCI</name>
<reference evidence="2" key="1">
    <citation type="submission" date="2019-05" db="EMBL/GenBank/DDBJ databases">
        <title>The de novo reference genome and transcriptome assemblies of the wild tomato species Solanum chilense.</title>
        <authorList>
            <person name="Stam R."/>
            <person name="Nosenko T."/>
            <person name="Hoerger A.C."/>
            <person name="Stephan W."/>
            <person name="Seidel M.A."/>
            <person name="Kuhn J.M.M."/>
            <person name="Haberer G."/>
            <person name="Tellier A."/>
        </authorList>
    </citation>
    <scope>NUCLEOTIDE SEQUENCE</scope>
    <source>
        <tissue evidence="2">Mature leaves</tissue>
    </source>
</reference>
<comment type="caution">
    <text evidence="2">The sequence shown here is derived from an EMBL/GenBank/DDBJ whole genome shotgun (WGS) entry which is preliminary data.</text>
</comment>
<feature type="compositionally biased region" description="Basic and acidic residues" evidence="1">
    <location>
        <begin position="138"/>
        <end position="150"/>
    </location>
</feature>
<gene>
    <name evidence="2" type="ORF">EJD97_006664</name>
</gene>
<feature type="region of interest" description="Disordered" evidence="1">
    <location>
        <begin position="126"/>
        <end position="150"/>
    </location>
</feature>
<feature type="compositionally biased region" description="Acidic residues" evidence="1">
    <location>
        <begin position="126"/>
        <end position="137"/>
    </location>
</feature>